<evidence type="ECO:0000256" key="1">
    <source>
        <dbReference type="SAM" id="Coils"/>
    </source>
</evidence>
<proteinExistence type="predicted"/>
<organism evidence="2 3">
    <name type="scientific">Venustampulla echinocandica</name>
    <dbReference type="NCBI Taxonomy" id="2656787"/>
    <lineage>
        <taxon>Eukaryota</taxon>
        <taxon>Fungi</taxon>
        <taxon>Dikarya</taxon>
        <taxon>Ascomycota</taxon>
        <taxon>Pezizomycotina</taxon>
        <taxon>Leotiomycetes</taxon>
        <taxon>Helotiales</taxon>
        <taxon>Pleuroascaceae</taxon>
        <taxon>Venustampulla</taxon>
    </lineage>
</organism>
<dbReference type="Pfam" id="PF12311">
    <property type="entry name" value="DUF3632"/>
    <property type="match status" value="1"/>
</dbReference>
<dbReference type="Proteomes" id="UP000254866">
    <property type="component" value="Unassembled WGS sequence"/>
</dbReference>
<reference evidence="2 3" key="1">
    <citation type="journal article" date="2018" name="IMA Fungus">
        <title>IMA Genome-F 9: Draft genome sequence of Annulohypoxylon stygium, Aspergillus mulundensis, Berkeleyomyces basicola (syn. Thielaviopsis basicola), Ceratocystis smalleyi, two Cercospora beticola strains, Coleophoma cylindrospora, Fusarium fracticaudum, Phialophora cf. hyalina, and Morchella septimelata.</title>
        <authorList>
            <person name="Wingfield B.D."/>
            <person name="Bills G.F."/>
            <person name="Dong Y."/>
            <person name="Huang W."/>
            <person name="Nel W.J."/>
            <person name="Swalarsk-Parry B.S."/>
            <person name="Vaghefi N."/>
            <person name="Wilken P.M."/>
            <person name="An Z."/>
            <person name="de Beer Z.W."/>
            <person name="De Vos L."/>
            <person name="Chen L."/>
            <person name="Duong T.A."/>
            <person name="Gao Y."/>
            <person name="Hammerbacher A."/>
            <person name="Kikkert J.R."/>
            <person name="Li Y."/>
            <person name="Li H."/>
            <person name="Li K."/>
            <person name="Li Q."/>
            <person name="Liu X."/>
            <person name="Ma X."/>
            <person name="Naidoo K."/>
            <person name="Pethybridge S.J."/>
            <person name="Sun J."/>
            <person name="Steenkamp E.T."/>
            <person name="van der Nest M.A."/>
            <person name="van Wyk S."/>
            <person name="Wingfield M.J."/>
            <person name="Xiong C."/>
            <person name="Yue Q."/>
            <person name="Zhang X."/>
        </authorList>
    </citation>
    <scope>NUCLEOTIDE SEQUENCE [LARGE SCALE GENOMIC DNA]</scope>
    <source>
        <strain evidence="2 3">BP 5553</strain>
    </source>
</reference>
<dbReference type="InterPro" id="IPR053204">
    <property type="entry name" value="Oxopyrrolidines_Biosynth-assoc"/>
</dbReference>
<keyword evidence="1" id="KW-0175">Coiled coil</keyword>
<comment type="caution">
    <text evidence="2">The sequence shown here is derived from an EMBL/GenBank/DDBJ whole genome shotgun (WGS) entry which is preliminary data.</text>
</comment>
<accession>A0A370TSG9</accession>
<gene>
    <name evidence="2" type="ORF">BP5553_02812</name>
</gene>
<dbReference type="InterPro" id="IPR022085">
    <property type="entry name" value="OpdG"/>
</dbReference>
<dbReference type="OrthoDB" id="3350591at2759"/>
<name>A0A370TSG9_9HELO</name>
<dbReference type="PANTHER" id="PTHR38797">
    <property type="entry name" value="NUCLEAR PORE COMPLEX PROTEIN NUP85-RELATED"/>
    <property type="match status" value="1"/>
</dbReference>
<dbReference type="RefSeq" id="XP_031871128.1">
    <property type="nucleotide sequence ID" value="XM_032011435.1"/>
</dbReference>
<evidence type="ECO:0000313" key="2">
    <source>
        <dbReference type="EMBL" id="RDL38472.1"/>
    </source>
</evidence>
<feature type="coiled-coil region" evidence="1">
    <location>
        <begin position="229"/>
        <end position="284"/>
    </location>
</feature>
<sequence>MSLQVGPIDLSRAKDHLYTETIEPRLFDILAAVLEPNSHTTPAVAVGQINNLLYDSQDGNLLYDAQDSRVSVTDAEASGLAQRLWLVLIQVVQLIPHDHEGQDKLVELLHSLTQLPPITRKFWGTRYYLWTDLPLLGQTLRDWWIGPDYDNDTIPKARVAFHWLNFNSFAARVLNADLAGWTNFAEWEVCQALERPPPLPEKWVIDCDIAVAAEWILRGGEGLFKRLSKEELGKDKDEFKEELSENKAELSEHKAKLIENKAELGENKEKLGEDEEKLNEYKARSLIAWVPYSGRPGFNRERWAYWKKRFGEIAEEADGSVLEWSAQAAAKMGEIDGQGSGKL</sequence>
<keyword evidence="3" id="KW-1185">Reference proteome</keyword>
<evidence type="ECO:0000313" key="3">
    <source>
        <dbReference type="Proteomes" id="UP000254866"/>
    </source>
</evidence>
<dbReference type="GeneID" id="43595661"/>
<dbReference type="AlphaFoldDB" id="A0A370TSG9"/>
<protein>
    <submittedName>
        <fullName evidence="2">Uncharacterized protein</fullName>
    </submittedName>
</protein>
<dbReference type="STRING" id="2656787.A0A370TSG9"/>
<dbReference type="EMBL" id="NPIC01000002">
    <property type="protein sequence ID" value="RDL38472.1"/>
    <property type="molecule type" value="Genomic_DNA"/>
</dbReference>
<dbReference type="PANTHER" id="PTHR38797:SF4">
    <property type="entry name" value="NUCLEAR PORE COMPLEX PROTEIN NUP85"/>
    <property type="match status" value="1"/>
</dbReference>